<dbReference type="HOGENOM" id="CLU_1972064_0_0_1"/>
<dbReference type="EMBL" id="KK208714">
    <property type="protein sequence ID" value="EZF78888.1"/>
    <property type="molecule type" value="Genomic_DNA"/>
</dbReference>
<name>A0A022Y8B0_TRISD</name>
<gene>
    <name evidence="1" type="ORF">H105_00135</name>
</gene>
<sequence>MVVVKLLACTLSAPWSTQLGCSASHGWRWMHASSVPKPAAVQPTASDRSSLGLLASPYATLVKLLDGEVNRANLAAKLHALPLVLRNETEKKAGSMKQQGRGGTEVEQTISDTNYLFYGERGEGPQR</sequence>
<proteinExistence type="predicted"/>
<evidence type="ECO:0000313" key="2">
    <source>
        <dbReference type="Proteomes" id="UP000023623"/>
    </source>
</evidence>
<reference evidence="1 2" key="1">
    <citation type="submission" date="2014-02" db="EMBL/GenBank/DDBJ databases">
        <title>The Genome Sequence of Trichophyton rubrum (morphotype soudanense) CBS 452.61.</title>
        <authorList>
            <consortium name="The Broad Institute Genomics Platform"/>
            <person name="Cuomo C.A."/>
            <person name="White T.C."/>
            <person name="Graser Y."/>
            <person name="Martinez-Rossi N."/>
            <person name="Heitman J."/>
            <person name="Young S.K."/>
            <person name="Zeng Q."/>
            <person name="Gargeya S."/>
            <person name="Abouelleil A."/>
            <person name="Alvarado L."/>
            <person name="Chapman S.B."/>
            <person name="Gainer-Dewar J."/>
            <person name="Goldberg J."/>
            <person name="Griggs A."/>
            <person name="Gujja S."/>
            <person name="Hansen M."/>
            <person name="Howarth C."/>
            <person name="Imamovic A."/>
            <person name="Larimer J."/>
            <person name="Martinez D."/>
            <person name="Murphy C."/>
            <person name="Pearson M.D."/>
            <person name="Persinoti G."/>
            <person name="Poon T."/>
            <person name="Priest M."/>
            <person name="Roberts A.D."/>
            <person name="Saif S."/>
            <person name="Shea T.D."/>
            <person name="Sykes S.N."/>
            <person name="Wortman J."/>
            <person name="Nusbaum C."/>
            <person name="Birren B."/>
        </authorList>
    </citation>
    <scope>NUCLEOTIDE SEQUENCE [LARGE SCALE GENOMIC DNA]</scope>
    <source>
        <strain evidence="1 2">CBS 452.61</strain>
    </source>
</reference>
<organism evidence="1 2">
    <name type="scientific">Trichophyton soudanense CBS 452.61</name>
    <dbReference type="NCBI Taxonomy" id="1215331"/>
    <lineage>
        <taxon>Eukaryota</taxon>
        <taxon>Fungi</taxon>
        <taxon>Dikarya</taxon>
        <taxon>Ascomycota</taxon>
        <taxon>Pezizomycotina</taxon>
        <taxon>Eurotiomycetes</taxon>
        <taxon>Eurotiomycetidae</taxon>
        <taxon>Onygenales</taxon>
        <taxon>Arthrodermataceae</taxon>
        <taxon>Trichophyton</taxon>
    </lineage>
</organism>
<dbReference type="Proteomes" id="UP000023623">
    <property type="component" value="Unassembled WGS sequence"/>
</dbReference>
<accession>A0A022Y8B0</accession>
<keyword evidence="2" id="KW-1185">Reference proteome</keyword>
<dbReference type="AlphaFoldDB" id="A0A022Y8B0"/>
<evidence type="ECO:0000313" key="1">
    <source>
        <dbReference type="EMBL" id="EZF78888.1"/>
    </source>
</evidence>
<protein>
    <submittedName>
        <fullName evidence="1">Uncharacterized protein</fullName>
    </submittedName>
</protein>